<proteinExistence type="predicted"/>
<dbReference type="RefSeq" id="WP_264013063.1">
    <property type="nucleotide sequence ID" value="NZ_JACKSJ010000104.1"/>
</dbReference>
<keyword evidence="1" id="KW-0472">Membrane</keyword>
<keyword evidence="3" id="KW-1185">Reference proteome</keyword>
<sequence>MTALSRVVVAAMIPVNIALILWVWVGRAMFGGTVGLIALISAFTVVPLLVIALSMSTWSALRHTRRHGRLTTAQIVVQLLLWALLLVIGAVLPDVADNNAEQSVLTRTVGWSGELLTVGFELAQWLAVAAVACWIAVMALLSRGRGAVTIPPH</sequence>
<evidence type="ECO:0000256" key="1">
    <source>
        <dbReference type="SAM" id="Phobius"/>
    </source>
</evidence>
<dbReference type="Proteomes" id="UP001140293">
    <property type="component" value="Unassembled WGS sequence"/>
</dbReference>
<feature type="transmembrane region" description="Helical" evidence="1">
    <location>
        <begin position="37"/>
        <end position="61"/>
    </location>
</feature>
<evidence type="ECO:0008006" key="4">
    <source>
        <dbReference type="Google" id="ProtNLM"/>
    </source>
</evidence>
<accession>A0A9X2YP26</accession>
<name>A0A9X2YP26_9MYCO</name>
<keyword evidence="1" id="KW-1133">Transmembrane helix</keyword>
<keyword evidence="1" id="KW-0812">Transmembrane</keyword>
<organism evidence="2 3">
    <name type="scientific">[Mycobacterium] manitobense</name>
    <dbReference type="NCBI Taxonomy" id="190147"/>
    <lineage>
        <taxon>Bacteria</taxon>
        <taxon>Bacillati</taxon>
        <taxon>Actinomycetota</taxon>
        <taxon>Actinomycetes</taxon>
        <taxon>Mycobacteriales</taxon>
        <taxon>Mycobacteriaceae</taxon>
        <taxon>Mycolicibacterium</taxon>
    </lineage>
</organism>
<evidence type="ECO:0000313" key="3">
    <source>
        <dbReference type="Proteomes" id="UP001140293"/>
    </source>
</evidence>
<dbReference type="AlphaFoldDB" id="A0A9X2YP26"/>
<reference evidence="2" key="1">
    <citation type="submission" date="2020-07" db="EMBL/GenBank/DDBJ databases">
        <authorList>
            <person name="Pettersson B.M.F."/>
            <person name="Behra P.R.K."/>
            <person name="Ramesh M."/>
            <person name="Das S."/>
            <person name="Dasgupta S."/>
            <person name="Kirsebom L.A."/>
        </authorList>
    </citation>
    <scope>NUCLEOTIDE SEQUENCE</scope>
    <source>
        <strain evidence="2">DSM 44615</strain>
    </source>
</reference>
<comment type="caution">
    <text evidence="2">The sequence shown here is derived from an EMBL/GenBank/DDBJ whole genome shotgun (WGS) entry which is preliminary data.</text>
</comment>
<feature type="transmembrane region" description="Helical" evidence="1">
    <location>
        <begin position="122"/>
        <end position="141"/>
    </location>
</feature>
<dbReference type="EMBL" id="JACKSJ010000104">
    <property type="protein sequence ID" value="MCV7170875.1"/>
    <property type="molecule type" value="Genomic_DNA"/>
</dbReference>
<protein>
    <recommendedName>
        <fullName evidence="4">Transmembrane protein</fullName>
    </recommendedName>
</protein>
<evidence type="ECO:0000313" key="2">
    <source>
        <dbReference type="EMBL" id="MCV7170875.1"/>
    </source>
</evidence>
<gene>
    <name evidence="2" type="ORF">H7I41_13235</name>
</gene>
<feature type="transmembrane region" description="Helical" evidence="1">
    <location>
        <begin position="7"/>
        <end position="25"/>
    </location>
</feature>
<feature type="transmembrane region" description="Helical" evidence="1">
    <location>
        <begin position="73"/>
        <end position="92"/>
    </location>
</feature>
<reference evidence="2" key="2">
    <citation type="journal article" date="2022" name="BMC Genomics">
        <title>Comparative genome analysis of mycobacteria focusing on tRNA and non-coding RNA.</title>
        <authorList>
            <person name="Behra P.R.K."/>
            <person name="Pettersson B.M.F."/>
            <person name="Ramesh M."/>
            <person name="Das S."/>
            <person name="Dasgupta S."/>
            <person name="Kirsebom L.A."/>
        </authorList>
    </citation>
    <scope>NUCLEOTIDE SEQUENCE</scope>
    <source>
        <strain evidence="2">DSM 44615</strain>
    </source>
</reference>